<dbReference type="PANTHER" id="PTHR16301">
    <property type="entry name" value="IMPACT-RELATED"/>
    <property type="match status" value="1"/>
</dbReference>
<dbReference type="Gene3D" id="3.30.70.240">
    <property type="match status" value="1"/>
</dbReference>
<dbReference type="InterPro" id="IPR020568">
    <property type="entry name" value="Ribosomal_Su5_D2-typ_SF"/>
</dbReference>
<dbReference type="AlphaFoldDB" id="A0AAV3S8R6"/>
<dbReference type="SUPFAM" id="SSF54211">
    <property type="entry name" value="Ribosomal protein S5 domain 2-like"/>
    <property type="match status" value="1"/>
</dbReference>
<dbReference type="Pfam" id="PF01205">
    <property type="entry name" value="Impact_N"/>
    <property type="match status" value="1"/>
</dbReference>
<reference evidence="4 5" key="1">
    <citation type="journal article" date="2019" name="Int. J. Syst. Evol. Microbiol.">
        <title>The Global Catalogue of Microorganisms (GCM) 10K type strain sequencing project: providing services to taxonomists for standard genome sequencing and annotation.</title>
        <authorList>
            <consortium name="The Broad Institute Genomics Platform"/>
            <consortium name="The Broad Institute Genome Sequencing Center for Infectious Disease"/>
            <person name="Wu L."/>
            <person name="Ma J."/>
        </authorList>
    </citation>
    <scope>NUCLEOTIDE SEQUENCE [LARGE SCALE GENOMIC DNA]</scope>
    <source>
        <strain evidence="4 5">JCM 16330</strain>
    </source>
</reference>
<feature type="domain" description="Impact N-terminal" evidence="2">
    <location>
        <begin position="20"/>
        <end position="138"/>
    </location>
</feature>
<dbReference type="Proteomes" id="UP001500837">
    <property type="component" value="Unassembled WGS sequence"/>
</dbReference>
<dbReference type="InterPro" id="IPR015269">
    <property type="entry name" value="UPF0029_Impact_C"/>
</dbReference>
<dbReference type="GO" id="GO:0005737">
    <property type="term" value="C:cytoplasm"/>
    <property type="evidence" value="ECO:0007669"/>
    <property type="project" value="TreeGrafter"/>
</dbReference>
<dbReference type="PANTHER" id="PTHR16301:SF20">
    <property type="entry name" value="IMPACT FAMILY MEMBER YIGZ"/>
    <property type="match status" value="1"/>
</dbReference>
<dbReference type="InterPro" id="IPR036956">
    <property type="entry name" value="Impact_N_sf"/>
</dbReference>
<organism evidence="4 5">
    <name type="scientific">Halarchaeum salinum</name>
    <dbReference type="NCBI Taxonomy" id="489912"/>
    <lineage>
        <taxon>Archaea</taxon>
        <taxon>Methanobacteriati</taxon>
        <taxon>Methanobacteriota</taxon>
        <taxon>Stenosarchaea group</taxon>
        <taxon>Halobacteria</taxon>
        <taxon>Halobacteriales</taxon>
        <taxon>Halobacteriaceae</taxon>
    </lineage>
</organism>
<feature type="domain" description="UPF0029" evidence="3">
    <location>
        <begin position="157"/>
        <end position="209"/>
    </location>
</feature>
<comment type="similarity">
    <text evidence="1">Belongs to the IMPACT family.</text>
</comment>
<name>A0AAV3S8R6_9EURY</name>
<dbReference type="InterPro" id="IPR001498">
    <property type="entry name" value="Impact_N"/>
</dbReference>
<dbReference type="InterPro" id="IPR035647">
    <property type="entry name" value="EFG_III/V"/>
</dbReference>
<sequence length="213" mass="23188">MADNTYDTLAGFGEARFEIRGSAFIGRARPAETVEEAEAFIDEVQERYADASHNVPCYRVRVASDDGRDRDGAEAGVLLREYQSDDGEPSGSSGKPALNVLQQRDIENAVVVVTRYFGGTELGVGGLARAYSRAVKETVDDAGVTTQRPRTALSAVVDYDDSGTVRGILESADCDFDAAYEERVSFEITCRRDDAEALQERLRNATSGRVEIS</sequence>
<dbReference type="Pfam" id="PF09186">
    <property type="entry name" value="DUF1949"/>
    <property type="match status" value="1"/>
</dbReference>
<dbReference type="InterPro" id="IPR023582">
    <property type="entry name" value="Impact"/>
</dbReference>
<dbReference type="SUPFAM" id="SSF54980">
    <property type="entry name" value="EF-G C-terminal domain-like"/>
    <property type="match status" value="1"/>
</dbReference>
<evidence type="ECO:0000259" key="2">
    <source>
        <dbReference type="Pfam" id="PF01205"/>
    </source>
</evidence>
<evidence type="ECO:0000259" key="3">
    <source>
        <dbReference type="Pfam" id="PF09186"/>
    </source>
</evidence>
<protein>
    <submittedName>
        <fullName evidence="4">IMPACT family protein</fullName>
    </submittedName>
</protein>
<dbReference type="RefSeq" id="WP_211312766.1">
    <property type="nucleotide sequence ID" value="NZ_BAAABL010000050.1"/>
</dbReference>
<proteinExistence type="inferred from homology"/>
<evidence type="ECO:0000313" key="5">
    <source>
        <dbReference type="Proteomes" id="UP001500837"/>
    </source>
</evidence>
<gene>
    <name evidence="4" type="ORF">GCM10009066_17250</name>
</gene>
<accession>A0AAV3S8R6</accession>
<dbReference type="GO" id="GO:0006446">
    <property type="term" value="P:regulation of translational initiation"/>
    <property type="evidence" value="ECO:0007669"/>
    <property type="project" value="TreeGrafter"/>
</dbReference>
<evidence type="ECO:0000313" key="4">
    <source>
        <dbReference type="EMBL" id="GAA0303804.1"/>
    </source>
</evidence>
<evidence type="ECO:0000256" key="1">
    <source>
        <dbReference type="ARBA" id="ARBA00007665"/>
    </source>
</evidence>
<dbReference type="EMBL" id="BAAABL010000050">
    <property type="protein sequence ID" value="GAA0303804.1"/>
    <property type="molecule type" value="Genomic_DNA"/>
</dbReference>
<dbReference type="Gene3D" id="3.30.230.30">
    <property type="entry name" value="Impact, N-terminal domain"/>
    <property type="match status" value="1"/>
</dbReference>
<comment type="caution">
    <text evidence="4">The sequence shown here is derived from an EMBL/GenBank/DDBJ whole genome shotgun (WGS) entry which is preliminary data.</text>
</comment>
<keyword evidence="5" id="KW-1185">Reference proteome</keyword>